<dbReference type="GO" id="GO:0003700">
    <property type="term" value="F:DNA-binding transcription factor activity"/>
    <property type="evidence" value="ECO:0007669"/>
    <property type="project" value="InterPro"/>
</dbReference>
<proteinExistence type="predicted"/>
<dbReference type="SUPFAM" id="SSF46785">
    <property type="entry name" value="Winged helix' DNA-binding domain"/>
    <property type="match status" value="1"/>
</dbReference>
<dbReference type="Pfam" id="PF01022">
    <property type="entry name" value="HTH_5"/>
    <property type="match status" value="1"/>
</dbReference>
<dbReference type="RefSeq" id="WP_010876497.1">
    <property type="nucleotide sequence ID" value="NZ_CP064324.1"/>
</dbReference>
<accession>Q04927</accession>
<dbReference type="CDD" id="cd00090">
    <property type="entry name" value="HTH_ARSR"/>
    <property type="match status" value="1"/>
</dbReference>
<dbReference type="PIRSF" id="PIRSF018357">
    <property type="entry name" value="Trans_reg_ArsR_prd"/>
    <property type="match status" value="1"/>
</dbReference>
<dbReference type="InterPro" id="IPR036388">
    <property type="entry name" value="WH-like_DNA-bd_sf"/>
</dbReference>
<dbReference type="OMA" id="GDYMITE"/>
<dbReference type="AlphaFoldDB" id="Q04927"/>
<dbReference type="InterPro" id="IPR001845">
    <property type="entry name" value="HTH_ArsR_DNA-bd_dom"/>
</dbReference>
<dbReference type="InterPro" id="IPR036390">
    <property type="entry name" value="WH_DNA-bd_sf"/>
</dbReference>
<organism evidence="2">
    <name type="scientific">Methanothermobacter thermautotrophicus</name>
    <name type="common">Methanobacterium thermoformicicum</name>
    <dbReference type="NCBI Taxonomy" id="145262"/>
    <lineage>
        <taxon>Archaea</taxon>
        <taxon>Methanobacteriati</taxon>
        <taxon>Methanobacteriota</taxon>
        <taxon>Methanomada group</taxon>
        <taxon>Methanobacteria</taxon>
        <taxon>Methanobacteriales</taxon>
        <taxon>Methanobacteriaceae</taxon>
        <taxon>Methanothermobacter</taxon>
    </lineage>
</organism>
<dbReference type="PIR" id="S30584">
    <property type="entry name" value="S30584"/>
</dbReference>
<dbReference type="EMBL" id="X69112">
    <property type="protein sequence ID" value="CAA48864.1"/>
    <property type="molecule type" value="Genomic_DNA"/>
</dbReference>
<dbReference type="GeneID" id="86199735"/>
<sequence length="250" mass="29329">MENLNKMDNPEFYDARMKLEAIHQDIKRLMEKSNQEYLDLMLSNLKKDILNSVSVYISDDIENDLEQNMVNPCKMRETCKEKFNGFLQNNSKLIKQEHVSKEIIEEKREELDEIRKSAPFDKCDICFKEVDSLFDKQINLIGSLQIYDNNKEDKTEISSIPEEIMVKSVLEPISNKQRLQILKSMASETMTFTALSELTGLRGGNLLFHIQKLLESDLILQRHERGDYMITEKGYNLLIMLSNFKKYLKK</sequence>
<evidence type="ECO:0000313" key="2">
    <source>
        <dbReference type="EMBL" id="CAA48864.1"/>
    </source>
</evidence>
<evidence type="ECO:0000313" key="3">
    <source>
        <dbReference type="EMBL" id="CAA48866.1"/>
    </source>
</evidence>
<reference evidence="2" key="1">
    <citation type="journal article" date="1993" name="Mol. Gen. Genet.">
        <title>Distribution and characterization of plasmid-related sequence in the chromosomal DNA of thermophilic Methanobacterium strain.</title>
        <authorList>
            <person name="Nolling J."/>
            <person name="van Eeden F.J."/>
            <person name="de Vos W.M."/>
        </authorList>
    </citation>
    <scope>NUCLEOTIDE SEQUENCE</scope>
</reference>
<dbReference type="PIR" id="D69215">
    <property type="entry name" value="D69215"/>
</dbReference>
<dbReference type="Gene3D" id="1.10.10.10">
    <property type="entry name" value="Winged helix-like DNA-binding domain superfamily/Winged helix DNA-binding domain"/>
    <property type="match status" value="1"/>
</dbReference>
<dbReference type="InterPro" id="IPR016723">
    <property type="entry name" value="Tscrpt_reg_ArsR_prd"/>
</dbReference>
<dbReference type="InterPro" id="IPR011991">
    <property type="entry name" value="ArsR-like_HTH"/>
</dbReference>
<name>Q04927_METTF</name>
<evidence type="ECO:0000259" key="1">
    <source>
        <dbReference type="Pfam" id="PF01022"/>
    </source>
</evidence>
<dbReference type="EMBL" id="X69113">
    <property type="protein sequence ID" value="CAA48866.1"/>
    <property type="molecule type" value="Genomic_DNA"/>
</dbReference>
<feature type="domain" description="HTH arsR-type" evidence="1">
    <location>
        <begin position="176"/>
        <end position="219"/>
    </location>
</feature>
<protein>
    <submittedName>
        <fullName evidence="2">M.thermoautotrophicum (H) plasmid-related chromosomal DNA sequence FR-Ia</fullName>
    </submittedName>
    <submittedName>
        <fullName evidence="3">M.thermoformicicum (CSM3) plasmid-related chromosomal DNA sequence FR-Ia</fullName>
    </submittedName>
</protein>